<sequence>MAFEIEDFTPVKITSVNPRSERHGPEELHPAVDLHISLTTGNNILTALDGKLLDALYTKNANADQGGQRNLEGVEEVSNLPNLKFPLMGALKWKKDLIGYTLTVQHGVGSDIVLTGCKVNNFTIDPKEGGSVDLKFRVQSSDVDERTLGKLGLLVQNEVDVMLLAPEAKQDGQQDIENPLPYSLDEADKQVENPFPSALTPEQALADACAAEAAVH</sequence>
<evidence type="ECO:0000313" key="2">
    <source>
        <dbReference type="Proteomes" id="UP000242792"/>
    </source>
</evidence>
<dbReference type="EMBL" id="CP020121">
    <property type="protein sequence ID" value="AQZ99356.1"/>
    <property type="molecule type" value="Genomic_DNA"/>
</dbReference>
<name>A0A1V0BHF2_9BURK</name>
<evidence type="ECO:0000313" key="1">
    <source>
        <dbReference type="EMBL" id="AQZ99356.1"/>
    </source>
</evidence>
<dbReference type="GeneID" id="83040608"/>
<dbReference type="Proteomes" id="UP000242792">
    <property type="component" value="Chromosome"/>
</dbReference>
<accession>A0A1V0BHF2</accession>
<dbReference type="RefSeq" id="WP_054067822.1">
    <property type="nucleotide sequence ID" value="NZ_CP020121.1"/>
</dbReference>
<dbReference type="OrthoDB" id="9033198at2"/>
<gene>
    <name evidence="1" type="ORF">B5M06_14955</name>
</gene>
<proteinExistence type="predicted"/>
<dbReference type="AlphaFoldDB" id="A0A1V0BHF2"/>
<organism evidence="1 2">
    <name type="scientific">Comamonas kerstersii</name>
    <dbReference type="NCBI Taxonomy" id="225992"/>
    <lineage>
        <taxon>Bacteria</taxon>
        <taxon>Pseudomonadati</taxon>
        <taxon>Pseudomonadota</taxon>
        <taxon>Betaproteobacteria</taxon>
        <taxon>Burkholderiales</taxon>
        <taxon>Comamonadaceae</taxon>
        <taxon>Comamonas</taxon>
    </lineage>
</organism>
<protein>
    <submittedName>
        <fullName evidence="1">Uncharacterized protein</fullName>
    </submittedName>
</protein>
<reference evidence="1 2" key="1">
    <citation type="submission" date="2017-03" db="EMBL/GenBank/DDBJ databases">
        <title>Rapid Whole Genome Sequencing of Comamonas kerstersii Causing Continuous ambulatory Peritoneal Dialysis-Associated Peritonitis.</title>
        <authorList>
            <person name="Zheng B."/>
        </authorList>
    </citation>
    <scope>NUCLEOTIDE SEQUENCE [LARGE SCALE GENOMIC DNA]</scope>
    <source>
        <strain evidence="1 2">8943</strain>
    </source>
</reference>
<dbReference type="KEGG" id="cke:B5M06_14955"/>